<gene>
    <name evidence="2" type="ORF">Taro_032247</name>
</gene>
<dbReference type="Proteomes" id="UP000652761">
    <property type="component" value="Unassembled WGS sequence"/>
</dbReference>
<accession>A0A843W8W0</accession>
<feature type="transmembrane region" description="Helical" evidence="1">
    <location>
        <begin position="6"/>
        <end position="25"/>
    </location>
</feature>
<dbReference type="EMBL" id="NMUH01002364">
    <property type="protein sequence ID" value="MQL99519.1"/>
    <property type="molecule type" value="Genomic_DNA"/>
</dbReference>
<dbReference type="AlphaFoldDB" id="A0A843W8W0"/>
<organism evidence="2 3">
    <name type="scientific">Colocasia esculenta</name>
    <name type="common">Wild taro</name>
    <name type="synonym">Arum esculentum</name>
    <dbReference type="NCBI Taxonomy" id="4460"/>
    <lineage>
        <taxon>Eukaryota</taxon>
        <taxon>Viridiplantae</taxon>
        <taxon>Streptophyta</taxon>
        <taxon>Embryophyta</taxon>
        <taxon>Tracheophyta</taxon>
        <taxon>Spermatophyta</taxon>
        <taxon>Magnoliopsida</taxon>
        <taxon>Liliopsida</taxon>
        <taxon>Araceae</taxon>
        <taxon>Aroideae</taxon>
        <taxon>Colocasieae</taxon>
        <taxon>Colocasia</taxon>
    </lineage>
</organism>
<evidence type="ECO:0000313" key="3">
    <source>
        <dbReference type="Proteomes" id="UP000652761"/>
    </source>
</evidence>
<keyword evidence="3" id="KW-1185">Reference proteome</keyword>
<protein>
    <submittedName>
        <fullName evidence="2">Uncharacterized protein</fullName>
    </submittedName>
</protein>
<proteinExistence type="predicted"/>
<keyword evidence="1" id="KW-1133">Transmembrane helix</keyword>
<comment type="caution">
    <text evidence="2">The sequence shown here is derived from an EMBL/GenBank/DDBJ whole genome shotgun (WGS) entry which is preliminary data.</text>
</comment>
<evidence type="ECO:0000313" key="2">
    <source>
        <dbReference type="EMBL" id="MQL99519.1"/>
    </source>
</evidence>
<keyword evidence="1" id="KW-0812">Transmembrane</keyword>
<keyword evidence="1" id="KW-0472">Membrane</keyword>
<evidence type="ECO:0000256" key="1">
    <source>
        <dbReference type="SAM" id="Phobius"/>
    </source>
</evidence>
<sequence>MVWLYVFVLLPHFPLLLAWWIFFSWCIKEEVALGSLTTFGALELGGGGVLAYEKAHLWWIFIFSTTLVSSSSARHLRACPRDRLLPLPGTPSPACLLEGVLRTAGETSQQLPPRQTEETGPQ</sequence>
<name>A0A843W8W0_COLES</name>
<reference evidence="2" key="1">
    <citation type="submission" date="2017-07" db="EMBL/GenBank/DDBJ databases">
        <title>Taro Niue Genome Assembly and Annotation.</title>
        <authorList>
            <person name="Atibalentja N."/>
            <person name="Keating K."/>
            <person name="Fields C.J."/>
        </authorList>
    </citation>
    <scope>NUCLEOTIDE SEQUENCE</scope>
    <source>
        <strain evidence="2">Niue_2</strain>
        <tissue evidence="2">Leaf</tissue>
    </source>
</reference>
<feature type="transmembrane region" description="Helical" evidence="1">
    <location>
        <begin position="58"/>
        <end position="76"/>
    </location>
</feature>